<evidence type="ECO:0000256" key="5">
    <source>
        <dbReference type="ARBA" id="ARBA00022989"/>
    </source>
</evidence>
<comment type="catalytic activity">
    <reaction evidence="12">
        <text>N,1-di-(9Z-octadecenoyl)-sn-glycero-3-phosphoethanolamine + H2O = N-(9Z-octadecenoyl) ethanolamine + 1-(9Z-octadecenoyl)-sn-glycero-3-phosphate + H(+)</text>
        <dbReference type="Rhea" id="RHEA:56460"/>
        <dbReference type="ChEBI" id="CHEBI:15377"/>
        <dbReference type="ChEBI" id="CHEBI:15378"/>
        <dbReference type="ChEBI" id="CHEBI:71466"/>
        <dbReference type="ChEBI" id="CHEBI:74544"/>
        <dbReference type="ChEBI" id="CHEBI:85222"/>
    </reaction>
    <physiologicalReaction direction="left-to-right" evidence="12">
        <dbReference type="Rhea" id="RHEA:56461"/>
    </physiologicalReaction>
</comment>
<dbReference type="CDD" id="cd08612">
    <property type="entry name" value="GDPD_GDE4"/>
    <property type="match status" value="1"/>
</dbReference>
<dbReference type="PANTHER" id="PTHR42758">
    <property type="entry name" value="PHOSPHATIDYLGLYCEROL PHOSPHOLIPASE C"/>
    <property type="match status" value="1"/>
</dbReference>
<evidence type="ECO:0000256" key="4">
    <source>
        <dbReference type="ARBA" id="ARBA00022801"/>
    </source>
</evidence>
<gene>
    <name evidence="15" type="primary">GDPD3</name>
    <name evidence="15" type="synonym">gdpd3b</name>
</gene>
<dbReference type="InterPro" id="IPR052271">
    <property type="entry name" value="GDPD-Related"/>
</dbReference>
<evidence type="ECO:0000256" key="7">
    <source>
        <dbReference type="ARBA" id="ARBA00023136"/>
    </source>
</evidence>
<dbReference type="AlphaFoldDB" id="A0A8C4TM41"/>
<keyword evidence="16" id="KW-1185">Reference proteome</keyword>
<dbReference type="OrthoDB" id="1058301at2759"/>
<evidence type="ECO:0000256" key="11">
    <source>
        <dbReference type="ARBA" id="ARBA00048580"/>
    </source>
</evidence>
<evidence type="ECO:0000256" key="2">
    <source>
        <dbReference type="ARBA" id="ARBA00007277"/>
    </source>
</evidence>
<evidence type="ECO:0000256" key="3">
    <source>
        <dbReference type="ARBA" id="ARBA00022692"/>
    </source>
</evidence>
<evidence type="ECO:0000259" key="14">
    <source>
        <dbReference type="PROSITE" id="PS51704"/>
    </source>
</evidence>
<dbReference type="InterPro" id="IPR030395">
    <property type="entry name" value="GP_PDE_dom"/>
</dbReference>
<dbReference type="GeneTree" id="ENSGT00940000160759"/>
<dbReference type="PANTHER" id="PTHR42758:SF3">
    <property type="entry name" value="LYSOPHOSPHOLIPASE D GDPD3"/>
    <property type="match status" value="1"/>
</dbReference>
<feature type="transmembrane region" description="Helical" evidence="13">
    <location>
        <begin position="205"/>
        <end position="226"/>
    </location>
</feature>
<evidence type="ECO:0000256" key="12">
    <source>
        <dbReference type="ARBA" id="ARBA00048947"/>
    </source>
</evidence>
<evidence type="ECO:0000256" key="13">
    <source>
        <dbReference type="SAM" id="Phobius"/>
    </source>
</evidence>
<comment type="similarity">
    <text evidence="2">Belongs to the glycerophosphoryl diester phosphodiesterase family.</text>
</comment>
<dbReference type="GO" id="GO:0008081">
    <property type="term" value="F:phosphoric diester hydrolase activity"/>
    <property type="evidence" value="ECO:0007669"/>
    <property type="project" value="InterPro"/>
</dbReference>
<evidence type="ECO:0000313" key="16">
    <source>
        <dbReference type="Proteomes" id="UP000694620"/>
    </source>
</evidence>
<reference evidence="15" key="2">
    <citation type="submission" date="2025-08" db="UniProtKB">
        <authorList>
            <consortium name="Ensembl"/>
        </authorList>
    </citation>
    <scope>IDENTIFICATION</scope>
</reference>
<comment type="subcellular location">
    <subcellularLocation>
        <location evidence="1">Membrane</location>
    </subcellularLocation>
</comment>
<keyword evidence="6" id="KW-0443">Lipid metabolism</keyword>
<evidence type="ECO:0000313" key="15">
    <source>
        <dbReference type="Ensembl" id="ENSECRP00000033768.1"/>
    </source>
</evidence>
<feature type="domain" description="GP-PDE" evidence="14">
    <location>
        <begin position="39"/>
        <end position="308"/>
    </location>
</feature>
<sequence>MSNYLYYIVPALGGYTLTSVLLLRNPHLLHKKKQTAFQCQHISHRGGGGERIENTLEAFTNAVDNGTEMLELDCHLTRDGQVVVSHDENLLRETGHDINISDVDYADLPLYKDRLAVTFYEGHFSTGKDRRIALLEDVLKQFPHTAVNIEIKEDNEPLIKKVSDLVKKYDRESTTVWASVKSHIMKKCRAENPDMPTMFTFRRGLLLLLMYYTGLLPFVPLSESFLQTYMPSIINRTYTPSSVLLRNSFLIKIADKITMRKSLLRHLQLRGIQIHLFVLNEESDIRRAFQLGATGVMTDYPSKLRRYLDSNPTPSLNDQ</sequence>
<keyword evidence="7 13" id="KW-0472">Membrane</keyword>
<reference evidence="15" key="3">
    <citation type="submission" date="2025-09" db="UniProtKB">
        <authorList>
            <consortium name="Ensembl"/>
        </authorList>
    </citation>
    <scope>IDENTIFICATION</scope>
</reference>
<evidence type="ECO:0000256" key="10">
    <source>
        <dbReference type="ARBA" id="ARBA00047538"/>
    </source>
</evidence>
<accession>A0A8C4TM41</accession>
<dbReference type="GO" id="GO:0046475">
    <property type="term" value="P:glycerophospholipid catabolic process"/>
    <property type="evidence" value="ECO:0007669"/>
    <property type="project" value="TreeGrafter"/>
</dbReference>
<evidence type="ECO:0000256" key="8">
    <source>
        <dbReference type="ARBA" id="ARBA00036083"/>
    </source>
</evidence>
<protein>
    <submittedName>
        <fullName evidence="15">Glycerophosphodiester phosphodiesterase domain containing 3a</fullName>
    </submittedName>
</protein>
<dbReference type="InterPro" id="IPR017946">
    <property type="entry name" value="PLC-like_Pdiesterase_TIM-brl"/>
</dbReference>
<evidence type="ECO:0000256" key="6">
    <source>
        <dbReference type="ARBA" id="ARBA00023098"/>
    </source>
</evidence>
<proteinExistence type="inferred from homology"/>
<dbReference type="PROSITE" id="PS50007">
    <property type="entry name" value="PIPLC_X_DOMAIN"/>
    <property type="match status" value="1"/>
</dbReference>
<dbReference type="Ensembl" id="ENSECRT00000034501.1">
    <property type="protein sequence ID" value="ENSECRP00000033768.1"/>
    <property type="gene ID" value="ENSECRG00000022849.1"/>
</dbReference>
<comment type="catalytic activity">
    <reaction evidence="8">
        <text>1-O-hexadecyl-sn-glycero-3-phosphocholine + H2O = 1-O-hexadecyl-sn-glycero-3-phosphate + choline + H(+)</text>
        <dbReference type="Rhea" id="RHEA:41143"/>
        <dbReference type="ChEBI" id="CHEBI:15354"/>
        <dbReference type="ChEBI" id="CHEBI:15377"/>
        <dbReference type="ChEBI" id="CHEBI:15378"/>
        <dbReference type="ChEBI" id="CHEBI:64496"/>
        <dbReference type="ChEBI" id="CHEBI:77580"/>
    </reaction>
    <physiologicalReaction direction="left-to-right" evidence="8">
        <dbReference type="Rhea" id="RHEA:41144"/>
    </physiologicalReaction>
</comment>
<dbReference type="GO" id="GO:0005789">
    <property type="term" value="C:endoplasmic reticulum membrane"/>
    <property type="evidence" value="ECO:0007669"/>
    <property type="project" value="TreeGrafter"/>
</dbReference>
<keyword evidence="4" id="KW-0378">Hydrolase</keyword>
<dbReference type="Pfam" id="PF03009">
    <property type="entry name" value="GDPD"/>
    <property type="match status" value="1"/>
</dbReference>
<comment type="catalytic activity">
    <reaction evidence="11">
        <text>1-O-(1Z-octadecenyl)-sn-glycero-3-phospho-N-hexadecanoyl-ethanolamine + H2O = 1-O-(1Z-octadecenyl)-sn-glycero-3-phosphate + N-hexadecanoylethanolamine + H(+)</text>
        <dbReference type="Rhea" id="RHEA:53184"/>
        <dbReference type="ChEBI" id="CHEBI:15377"/>
        <dbReference type="ChEBI" id="CHEBI:15378"/>
        <dbReference type="ChEBI" id="CHEBI:71464"/>
        <dbReference type="ChEBI" id="CHEBI:137009"/>
        <dbReference type="ChEBI" id="CHEBI:137017"/>
    </reaction>
    <physiologicalReaction direction="left-to-right" evidence="11">
        <dbReference type="Rhea" id="RHEA:53185"/>
    </physiologicalReaction>
</comment>
<organism evidence="15 16">
    <name type="scientific">Erpetoichthys calabaricus</name>
    <name type="common">Rope fish</name>
    <name type="synonym">Calamoichthys calabaricus</name>
    <dbReference type="NCBI Taxonomy" id="27687"/>
    <lineage>
        <taxon>Eukaryota</taxon>
        <taxon>Metazoa</taxon>
        <taxon>Chordata</taxon>
        <taxon>Craniata</taxon>
        <taxon>Vertebrata</taxon>
        <taxon>Euteleostomi</taxon>
        <taxon>Actinopterygii</taxon>
        <taxon>Polypteriformes</taxon>
        <taxon>Polypteridae</taxon>
        <taxon>Erpetoichthys</taxon>
    </lineage>
</organism>
<dbReference type="Proteomes" id="UP000694620">
    <property type="component" value="Chromosome 12"/>
</dbReference>
<comment type="catalytic activity">
    <reaction evidence="10">
        <text>N-hexadecanoyl-1-(9Z-octadecenoyl)-sn-glycero-3-phosphoethanolamine + H2O = N-hexadecanoylethanolamine + 1-(9Z-octadecenoyl)-sn-glycero-3-phosphate + H(+)</text>
        <dbReference type="Rhea" id="RHEA:53168"/>
        <dbReference type="ChEBI" id="CHEBI:15377"/>
        <dbReference type="ChEBI" id="CHEBI:15378"/>
        <dbReference type="ChEBI" id="CHEBI:71464"/>
        <dbReference type="ChEBI" id="CHEBI:74544"/>
        <dbReference type="ChEBI" id="CHEBI:85217"/>
    </reaction>
    <physiologicalReaction direction="left-to-right" evidence="10">
        <dbReference type="Rhea" id="RHEA:53169"/>
    </physiologicalReaction>
</comment>
<dbReference type="SUPFAM" id="SSF51695">
    <property type="entry name" value="PLC-like phosphodiesterases"/>
    <property type="match status" value="1"/>
</dbReference>
<keyword evidence="3 13" id="KW-0812">Transmembrane</keyword>
<evidence type="ECO:0000256" key="1">
    <source>
        <dbReference type="ARBA" id="ARBA00004370"/>
    </source>
</evidence>
<reference evidence="15" key="1">
    <citation type="submission" date="2021-06" db="EMBL/GenBank/DDBJ databases">
        <authorList>
            <consortium name="Wellcome Sanger Institute Data Sharing"/>
        </authorList>
    </citation>
    <scope>NUCLEOTIDE SEQUENCE [LARGE SCALE GENOMIC DNA]</scope>
</reference>
<name>A0A8C4TM41_ERPCA</name>
<dbReference type="Gene3D" id="3.20.20.190">
    <property type="entry name" value="Phosphatidylinositol (PI) phosphodiesterase"/>
    <property type="match status" value="1"/>
</dbReference>
<feature type="transmembrane region" description="Helical" evidence="13">
    <location>
        <begin position="6"/>
        <end position="23"/>
    </location>
</feature>
<evidence type="ECO:0000256" key="9">
    <source>
        <dbReference type="ARBA" id="ARBA00047392"/>
    </source>
</evidence>
<dbReference type="PROSITE" id="PS51704">
    <property type="entry name" value="GP_PDE"/>
    <property type="match status" value="1"/>
</dbReference>
<keyword evidence="5 13" id="KW-1133">Transmembrane helix</keyword>
<comment type="catalytic activity">
    <reaction evidence="9">
        <text>N-(5Z,8Z,11Z,14Z-eicosatetraenoyl)-1-(9Z-octadecenoyl)-sn-glycero-3-phosphoethanolamine + H2O = N-(5Z,8Z,11Z,14Z-eicosatetraenoyl)-ethanolamine + 1-(9Z-octadecenoyl)-sn-glycero-3-phosphate + H(+)</text>
        <dbReference type="Rhea" id="RHEA:45544"/>
        <dbReference type="ChEBI" id="CHEBI:2700"/>
        <dbReference type="ChEBI" id="CHEBI:15377"/>
        <dbReference type="ChEBI" id="CHEBI:15378"/>
        <dbReference type="ChEBI" id="CHEBI:74544"/>
        <dbReference type="ChEBI" id="CHEBI:85223"/>
    </reaction>
    <physiologicalReaction direction="left-to-right" evidence="9">
        <dbReference type="Rhea" id="RHEA:45545"/>
    </physiologicalReaction>
</comment>
<dbReference type="GO" id="GO:0004622">
    <property type="term" value="F:phosphatidylcholine lysophospholipase activity"/>
    <property type="evidence" value="ECO:0007669"/>
    <property type="project" value="TreeGrafter"/>
</dbReference>